<dbReference type="OrthoDB" id="3364808at2759"/>
<evidence type="ECO:0000313" key="2">
    <source>
        <dbReference type="Proteomes" id="UP000030653"/>
    </source>
</evidence>
<organism evidence="1 2">
    <name type="scientific">Dacryopinax primogenitus (strain DJM 731)</name>
    <name type="common">Brown rot fungus</name>
    <dbReference type="NCBI Taxonomy" id="1858805"/>
    <lineage>
        <taxon>Eukaryota</taxon>
        <taxon>Fungi</taxon>
        <taxon>Dikarya</taxon>
        <taxon>Basidiomycota</taxon>
        <taxon>Agaricomycotina</taxon>
        <taxon>Dacrymycetes</taxon>
        <taxon>Dacrymycetales</taxon>
        <taxon>Dacrymycetaceae</taxon>
        <taxon>Dacryopinax</taxon>
    </lineage>
</organism>
<dbReference type="Proteomes" id="UP000030653">
    <property type="component" value="Unassembled WGS sequence"/>
</dbReference>
<dbReference type="RefSeq" id="XP_040631577.1">
    <property type="nucleotide sequence ID" value="XM_040776792.1"/>
</dbReference>
<protein>
    <submittedName>
        <fullName evidence="1">Uncharacterized protein</fullName>
    </submittedName>
</protein>
<name>M5GG12_DACPD</name>
<reference evidence="1 2" key="1">
    <citation type="journal article" date="2012" name="Science">
        <title>The Paleozoic origin of enzymatic lignin decomposition reconstructed from 31 fungal genomes.</title>
        <authorList>
            <person name="Floudas D."/>
            <person name="Binder M."/>
            <person name="Riley R."/>
            <person name="Barry K."/>
            <person name="Blanchette R.A."/>
            <person name="Henrissat B."/>
            <person name="Martinez A.T."/>
            <person name="Otillar R."/>
            <person name="Spatafora J.W."/>
            <person name="Yadav J.S."/>
            <person name="Aerts A."/>
            <person name="Benoit I."/>
            <person name="Boyd A."/>
            <person name="Carlson A."/>
            <person name="Copeland A."/>
            <person name="Coutinho P.M."/>
            <person name="de Vries R.P."/>
            <person name="Ferreira P."/>
            <person name="Findley K."/>
            <person name="Foster B."/>
            <person name="Gaskell J."/>
            <person name="Glotzer D."/>
            <person name="Gorecki P."/>
            <person name="Heitman J."/>
            <person name="Hesse C."/>
            <person name="Hori C."/>
            <person name="Igarashi K."/>
            <person name="Jurgens J.A."/>
            <person name="Kallen N."/>
            <person name="Kersten P."/>
            <person name="Kohler A."/>
            <person name="Kuees U."/>
            <person name="Kumar T.K.A."/>
            <person name="Kuo A."/>
            <person name="LaButti K."/>
            <person name="Larrondo L.F."/>
            <person name="Lindquist E."/>
            <person name="Ling A."/>
            <person name="Lombard V."/>
            <person name="Lucas S."/>
            <person name="Lundell T."/>
            <person name="Martin R."/>
            <person name="McLaughlin D.J."/>
            <person name="Morgenstern I."/>
            <person name="Morin E."/>
            <person name="Murat C."/>
            <person name="Nagy L.G."/>
            <person name="Nolan M."/>
            <person name="Ohm R.A."/>
            <person name="Patyshakuliyeva A."/>
            <person name="Rokas A."/>
            <person name="Ruiz-Duenas F.J."/>
            <person name="Sabat G."/>
            <person name="Salamov A."/>
            <person name="Samejima M."/>
            <person name="Schmutz J."/>
            <person name="Slot J.C."/>
            <person name="St John F."/>
            <person name="Stenlid J."/>
            <person name="Sun H."/>
            <person name="Sun S."/>
            <person name="Syed K."/>
            <person name="Tsang A."/>
            <person name="Wiebenga A."/>
            <person name="Young D."/>
            <person name="Pisabarro A."/>
            <person name="Eastwood D.C."/>
            <person name="Martin F."/>
            <person name="Cullen D."/>
            <person name="Grigoriev I.V."/>
            <person name="Hibbett D.S."/>
        </authorList>
    </citation>
    <scope>NUCLEOTIDE SEQUENCE [LARGE SCALE GENOMIC DNA]</scope>
    <source>
        <strain evidence="1 2">DJM-731 SS1</strain>
    </source>
</reference>
<sequence length="269" mass="30112">MDPNKSDWQIVDMTEEELVALDFLGENAHEEVKDIVNTATAVPKYLSIDCLRRNVTRQPEPPTSPTLETLFSQLISNSDARTVVAPDMISEYEKTFYYHGISGHPPELMWRSDFESNPFPIPPIGTTFDKIPQKTINGVFNTPLNAVWDTVAPQILASMKARGLKYSSLMTARFSIVEEDKETRGPIVIWIAVHPNTTNVAAVRDATLDILDILTRAQIIGVVVEWYEGSIGSPNTKFCHSNPVNTGWSMLIARQTDDPQVIPPSLFKR</sequence>
<keyword evidence="2" id="KW-1185">Reference proteome</keyword>
<dbReference type="OMA" id="VIWIAVH"/>
<dbReference type="EMBL" id="JH795857">
    <property type="protein sequence ID" value="EJU04683.1"/>
    <property type="molecule type" value="Genomic_DNA"/>
</dbReference>
<accession>M5GG12</accession>
<dbReference type="HOGENOM" id="CLU_100321_0_0_1"/>
<evidence type="ECO:0000313" key="1">
    <source>
        <dbReference type="EMBL" id="EJU04683.1"/>
    </source>
</evidence>
<gene>
    <name evidence="1" type="ORF">DACRYDRAFT_86951</name>
</gene>
<dbReference type="GeneID" id="63691854"/>
<proteinExistence type="predicted"/>
<dbReference type="AlphaFoldDB" id="M5GG12"/>